<dbReference type="InterPro" id="IPR036388">
    <property type="entry name" value="WH-like_DNA-bd_sf"/>
</dbReference>
<feature type="region of interest" description="Disordered" evidence="1">
    <location>
        <begin position="85"/>
        <end position="113"/>
    </location>
</feature>
<dbReference type="InterPro" id="IPR036390">
    <property type="entry name" value="WH_DNA-bd_sf"/>
</dbReference>
<feature type="region of interest" description="Disordered" evidence="1">
    <location>
        <begin position="1"/>
        <end position="21"/>
    </location>
</feature>
<organism evidence="3 4">
    <name type="scientific">Pandoraea pulmonicola</name>
    <dbReference type="NCBI Taxonomy" id="93221"/>
    <lineage>
        <taxon>Bacteria</taxon>
        <taxon>Pseudomonadati</taxon>
        <taxon>Pseudomonadota</taxon>
        <taxon>Betaproteobacteria</taxon>
        <taxon>Burkholderiales</taxon>
        <taxon>Burkholderiaceae</taxon>
        <taxon>Pandoraea</taxon>
    </lineage>
</organism>
<dbReference type="Proteomes" id="UP000035086">
    <property type="component" value="Chromosome"/>
</dbReference>
<sequence>MVERHAAPHAPHAPHAPDDGIDRATQDLARVLHTLAEGRRHEGRETMSLARLAKRSGLPMSALLRYLSVLSGVGWVAVGVAAENAARNTENTEESAPEDGRGQRLARLTDAGRAQHDRLMQGIATTLT</sequence>
<keyword evidence="4" id="KW-1185">Reference proteome</keyword>
<evidence type="ECO:0000256" key="1">
    <source>
        <dbReference type="SAM" id="MobiDB-lite"/>
    </source>
</evidence>
<evidence type="ECO:0000259" key="2">
    <source>
        <dbReference type="Pfam" id="PF09339"/>
    </source>
</evidence>
<dbReference type="EMBL" id="CP010310">
    <property type="protein sequence ID" value="AJC22247.1"/>
    <property type="molecule type" value="Genomic_DNA"/>
</dbReference>
<protein>
    <recommendedName>
        <fullName evidence="2">HTH iclR-type domain-containing protein</fullName>
    </recommendedName>
</protein>
<name>A0ABM5S3D9_PANPU</name>
<dbReference type="Pfam" id="PF09339">
    <property type="entry name" value="HTH_IclR"/>
    <property type="match status" value="1"/>
</dbReference>
<gene>
    <name evidence="3" type="ORF">RO07_20280</name>
</gene>
<reference evidence="3" key="1">
    <citation type="submission" date="2016-11" db="EMBL/GenBank/DDBJ databases">
        <title>Complete Genome Sequencing of Pandoraea pulmonicola DSM 16583.</title>
        <authorList>
            <person name="Chan K.-G."/>
        </authorList>
    </citation>
    <scope>NUCLEOTIDE SEQUENCE</scope>
    <source>
        <strain evidence="3">DSM 16583</strain>
    </source>
</reference>
<evidence type="ECO:0000313" key="3">
    <source>
        <dbReference type="EMBL" id="AJC22247.1"/>
    </source>
</evidence>
<dbReference type="InterPro" id="IPR005471">
    <property type="entry name" value="Tscrpt_reg_IclR_N"/>
</dbReference>
<proteinExistence type="predicted"/>
<dbReference type="Gene3D" id="1.10.10.10">
    <property type="entry name" value="Winged helix-like DNA-binding domain superfamily/Winged helix DNA-binding domain"/>
    <property type="match status" value="1"/>
</dbReference>
<evidence type="ECO:0000313" key="4">
    <source>
        <dbReference type="Proteomes" id="UP000035086"/>
    </source>
</evidence>
<accession>A0ABM5S3D9</accession>
<feature type="domain" description="HTH iclR-type" evidence="2">
    <location>
        <begin position="30"/>
        <end position="76"/>
    </location>
</feature>
<dbReference type="SUPFAM" id="SSF46785">
    <property type="entry name" value="Winged helix' DNA-binding domain"/>
    <property type="match status" value="1"/>
</dbReference>
<dbReference type="RefSeq" id="WP_039410963.1">
    <property type="nucleotide sequence ID" value="NZ_CP010310.2"/>
</dbReference>